<dbReference type="PANTHER" id="PTHR30290">
    <property type="entry name" value="PERIPLASMIC BINDING COMPONENT OF ABC TRANSPORTER"/>
    <property type="match status" value="1"/>
</dbReference>
<dbReference type="FunFam" id="3.10.105.10:FF:000002">
    <property type="entry name" value="Dipeptide ABC transporter, substrate-binding protein"/>
    <property type="match status" value="1"/>
</dbReference>
<dbReference type="GO" id="GO:0043190">
    <property type="term" value="C:ATP-binding cassette (ABC) transporter complex"/>
    <property type="evidence" value="ECO:0007669"/>
    <property type="project" value="InterPro"/>
</dbReference>
<evidence type="ECO:0000313" key="5">
    <source>
        <dbReference type="EMBL" id="RKS85235.1"/>
    </source>
</evidence>
<feature type="chain" id="PRO_5019818020" evidence="3">
    <location>
        <begin position="25"/>
        <end position="533"/>
    </location>
</feature>
<dbReference type="OrthoDB" id="9801912at2"/>
<dbReference type="FunFam" id="3.40.190.10:FF:000036">
    <property type="entry name" value="Dipeptide ABC transporter, substrate-binding protein"/>
    <property type="match status" value="1"/>
</dbReference>
<dbReference type="InterPro" id="IPR030678">
    <property type="entry name" value="Peptide/Ni-bd"/>
</dbReference>
<dbReference type="EMBL" id="RBWY01000003">
    <property type="protein sequence ID" value="RKS85235.1"/>
    <property type="molecule type" value="Genomic_DNA"/>
</dbReference>
<keyword evidence="6" id="KW-1185">Reference proteome</keyword>
<dbReference type="CDD" id="cd08493">
    <property type="entry name" value="PBP2_DppA_like"/>
    <property type="match status" value="1"/>
</dbReference>
<gene>
    <name evidence="5" type="ORF">DES39_1745</name>
</gene>
<comment type="similarity">
    <text evidence="1">Belongs to the bacterial solute-binding protein 5 family.</text>
</comment>
<name>A0A495RCY5_9GAMM</name>
<accession>A0A495RCY5</accession>
<dbReference type="Gene3D" id="3.90.76.10">
    <property type="entry name" value="Dipeptide-binding Protein, Domain 1"/>
    <property type="match status" value="1"/>
</dbReference>
<feature type="signal peptide" evidence="3">
    <location>
        <begin position="1"/>
        <end position="24"/>
    </location>
</feature>
<evidence type="ECO:0000313" key="6">
    <source>
        <dbReference type="Proteomes" id="UP000278542"/>
    </source>
</evidence>
<dbReference type="GO" id="GO:0042938">
    <property type="term" value="P:dipeptide transport"/>
    <property type="evidence" value="ECO:0007669"/>
    <property type="project" value="TreeGrafter"/>
</dbReference>
<dbReference type="PROSITE" id="PS01040">
    <property type="entry name" value="SBP_BACTERIAL_5"/>
    <property type="match status" value="1"/>
</dbReference>
<dbReference type="Gene3D" id="3.10.105.10">
    <property type="entry name" value="Dipeptide-binding Protein, Domain 3"/>
    <property type="match status" value="1"/>
</dbReference>
<feature type="domain" description="Solute-binding protein family 5" evidence="4">
    <location>
        <begin position="71"/>
        <end position="448"/>
    </location>
</feature>
<dbReference type="SUPFAM" id="SSF53850">
    <property type="entry name" value="Periplasmic binding protein-like II"/>
    <property type="match status" value="1"/>
</dbReference>
<evidence type="ECO:0000256" key="2">
    <source>
        <dbReference type="ARBA" id="ARBA00022729"/>
    </source>
</evidence>
<evidence type="ECO:0000256" key="3">
    <source>
        <dbReference type="SAM" id="SignalP"/>
    </source>
</evidence>
<dbReference type="InterPro" id="IPR023765">
    <property type="entry name" value="SBP_5_CS"/>
</dbReference>
<protein>
    <submittedName>
        <fullName evidence="5">Dipeptide transport system substrate-binding protein</fullName>
    </submittedName>
</protein>
<evidence type="ECO:0000259" key="4">
    <source>
        <dbReference type="Pfam" id="PF00496"/>
    </source>
</evidence>
<dbReference type="GO" id="GO:0030288">
    <property type="term" value="C:outer membrane-bounded periplasmic space"/>
    <property type="evidence" value="ECO:0007669"/>
    <property type="project" value="TreeGrafter"/>
</dbReference>
<evidence type="ECO:0000256" key="1">
    <source>
        <dbReference type="ARBA" id="ARBA00005695"/>
    </source>
</evidence>
<dbReference type="PANTHER" id="PTHR30290:SF38">
    <property type="entry name" value="D,D-DIPEPTIDE-BINDING PERIPLASMIC PROTEIN DDPA-RELATED"/>
    <property type="match status" value="1"/>
</dbReference>
<proteinExistence type="inferred from homology"/>
<dbReference type="GO" id="GO:1904680">
    <property type="term" value="F:peptide transmembrane transporter activity"/>
    <property type="evidence" value="ECO:0007669"/>
    <property type="project" value="TreeGrafter"/>
</dbReference>
<organism evidence="5 6">
    <name type="scientific">Orbus hercynius</name>
    <dbReference type="NCBI Taxonomy" id="593135"/>
    <lineage>
        <taxon>Bacteria</taxon>
        <taxon>Pseudomonadati</taxon>
        <taxon>Pseudomonadota</taxon>
        <taxon>Gammaproteobacteria</taxon>
        <taxon>Orbales</taxon>
        <taxon>Orbaceae</taxon>
        <taxon>Orbus</taxon>
    </lineage>
</organism>
<dbReference type="Pfam" id="PF00496">
    <property type="entry name" value="SBP_bac_5"/>
    <property type="match status" value="1"/>
</dbReference>
<comment type="caution">
    <text evidence="5">The sequence shown here is derived from an EMBL/GenBank/DDBJ whole genome shotgun (WGS) entry which is preliminary data.</text>
</comment>
<dbReference type="PIRSF" id="PIRSF002741">
    <property type="entry name" value="MppA"/>
    <property type="match status" value="1"/>
</dbReference>
<dbReference type="Proteomes" id="UP000278542">
    <property type="component" value="Unassembled WGS sequence"/>
</dbReference>
<dbReference type="AlphaFoldDB" id="A0A495RCY5"/>
<keyword evidence="2 3" id="KW-0732">Signal</keyword>
<sequence length="533" mass="60031">MSYKRQFMLSIGLLAMMASSQVYAAGTLVYCAEASPESFNPQLVSSGISMDAGAVPVYNRLVDFKLGTTDIEPSLAKSWDISEDGMTYTFHLRDDVKWHSNKSFKPSRNLNADDVIYSFMRQKDSNHPYHKVSGGQYEYFTSMGMDTLITNIEKVDDYTVVFHLSQPEAPFLADMAMPFSSILSAEYADAMMKAGTPEKVDLVPIGTGPFNFVQYQKDSRILYKANDSYFGPKAKLDRLVFTITPDAAVRYAKLQKGECQAMPYPNLADLERMKQDPNIVVNEMAGLNIGYLAYNMDKPPLDNVKVRQALNMAVNKQAIIDAVFQGAAEPAKNLIPPTMWGYNDKVEDYPYDTAKAKQLLKEAGLSDGFTIDIWAMPVQRPYNPNARRMAEMIQADWAKIGVTAKIVTYEWGEYLNRIRNGEHDTVLIGWAGDNGDPDNFYSVVMSCDAVKAGSNYSHWCDKSFDDLLQQARVEPDHNKRIAIYEQVQVDMKEQAPALMIAHSMVYMPIRKNVKGYIMDPLSLHNFNQVSLEK</sequence>
<reference evidence="5 6" key="1">
    <citation type="submission" date="2018-10" db="EMBL/GenBank/DDBJ databases">
        <title>Genomic Encyclopedia of Type Strains, Phase IV (KMG-IV): sequencing the most valuable type-strain genomes for metagenomic binning, comparative biology and taxonomic classification.</title>
        <authorList>
            <person name="Goeker M."/>
        </authorList>
    </citation>
    <scope>NUCLEOTIDE SEQUENCE [LARGE SCALE GENOMIC DNA]</scope>
    <source>
        <strain evidence="5 6">DSM 22228</strain>
    </source>
</reference>
<dbReference type="RefSeq" id="WP_121145385.1">
    <property type="nucleotide sequence ID" value="NZ_RBWY01000003.1"/>
</dbReference>
<dbReference type="InterPro" id="IPR039424">
    <property type="entry name" value="SBP_5"/>
</dbReference>
<dbReference type="Gene3D" id="3.40.190.10">
    <property type="entry name" value="Periplasmic binding protein-like II"/>
    <property type="match status" value="1"/>
</dbReference>
<dbReference type="FunFam" id="3.90.76.10:FF:000002">
    <property type="entry name" value="Dipeptide ABC transporter, substrate-binding protein"/>
    <property type="match status" value="1"/>
</dbReference>
<dbReference type="InterPro" id="IPR000914">
    <property type="entry name" value="SBP_5_dom"/>
</dbReference>